<dbReference type="EMBL" id="CADEBC010000561">
    <property type="protein sequence ID" value="CAB3253135.1"/>
    <property type="molecule type" value="Genomic_DNA"/>
</dbReference>
<dbReference type="InterPro" id="IPR057307">
    <property type="entry name" value="PEP5_VPS11_N"/>
</dbReference>
<evidence type="ECO:0000256" key="4">
    <source>
        <dbReference type="ARBA" id="ARBA00022723"/>
    </source>
</evidence>
<dbReference type="GO" id="GO:0030674">
    <property type="term" value="F:protein-macromolecule adaptor activity"/>
    <property type="evidence" value="ECO:0007669"/>
    <property type="project" value="TreeGrafter"/>
</dbReference>
<dbReference type="GO" id="GO:0007032">
    <property type="term" value="P:endosome organization"/>
    <property type="evidence" value="ECO:0007669"/>
    <property type="project" value="TreeGrafter"/>
</dbReference>
<evidence type="ECO:0000256" key="8">
    <source>
        <dbReference type="ARBA" id="ARBA00023136"/>
    </source>
</evidence>
<evidence type="ECO:0000256" key="1">
    <source>
        <dbReference type="ARBA" id="ARBA00004371"/>
    </source>
</evidence>
<evidence type="ECO:0000256" key="3">
    <source>
        <dbReference type="ARBA" id="ARBA00022448"/>
    </source>
</evidence>
<dbReference type="GO" id="GO:0006904">
    <property type="term" value="P:vesicle docking involved in exocytosis"/>
    <property type="evidence" value="ECO:0007669"/>
    <property type="project" value="TreeGrafter"/>
</dbReference>
<keyword evidence="7" id="KW-0653">Protein transport</keyword>
<gene>
    <name evidence="14" type="ORF">APLA_LOCUS13893</name>
</gene>
<keyword evidence="8 10" id="KW-0472">Membrane</keyword>
<dbReference type="GO" id="GO:0007033">
    <property type="term" value="P:vacuole organization"/>
    <property type="evidence" value="ECO:0007669"/>
    <property type="project" value="TreeGrafter"/>
</dbReference>
<evidence type="ECO:0000256" key="9">
    <source>
        <dbReference type="ARBA" id="ARBA00023228"/>
    </source>
</evidence>
<evidence type="ECO:0000256" key="11">
    <source>
        <dbReference type="PROSITE-ProRule" id="PRU01006"/>
    </source>
</evidence>
<dbReference type="AlphaFoldDB" id="A0A8S1B2G9"/>
<dbReference type="GO" id="GO:0048284">
    <property type="term" value="P:organelle fusion"/>
    <property type="evidence" value="ECO:0007669"/>
    <property type="project" value="TreeGrafter"/>
</dbReference>
<evidence type="ECO:0000256" key="5">
    <source>
        <dbReference type="ARBA" id="ARBA00022771"/>
    </source>
</evidence>
<dbReference type="Gene3D" id="1.25.40.10">
    <property type="entry name" value="Tetratricopeptide repeat domain"/>
    <property type="match status" value="1"/>
</dbReference>
<dbReference type="InterPro" id="IPR036322">
    <property type="entry name" value="WD40_repeat_dom_sf"/>
</dbReference>
<dbReference type="OrthoDB" id="26184at2759"/>
<dbReference type="GO" id="GO:0031902">
    <property type="term" value="C:late endosome membrane"/>
    <property type="evidence" value="ECO:0007669"/>
    <property type="project" value="UniProtKB-SubCell"/>
</dbReference>
<keyword evidence="4" id="KW-0479">Metal-binding</keyword>
<dbReference type="Pfam" id="PF23341">
    <property type="entry name" value="PEP5_VPS11_N"/>
    <property type="match status" value="1"/>
</dbReference>
<dbReference type="GO" id="GO:0008270">
    <property type="term" value="F:zinc ion binding"/>
    <property type="evidence" value="ECO:0007669"/>
    <property type="project" value="UniProtKB-KW"/>
</dbReference>
<keyword evidence="9" id="KW-0458">Lysosome</keyword>
<accession>A0A8S1B2G9</accession>
<dbReference type="SUPFAM" id="SSF50978">
    <property type="entry name" value="WD40 repeat-like"/>
    <property type="match status" value="1"/>
</dbReference>
<keyword evidence="15" id="KW-1185">Reference proteome</keyword>
<dbReference type="GO" id="GO:0030897">
    <property type="term" value="C:HOPS complex"/>
    <property type="evidence" value="ECO:0007669"/>
    <property type="project" value="TreeGrafter"/>
</dbReference>
<comment type="similarity">
    <text evidence="10">Belongs to the VPS11 family.</text>
</comment>
<dbReference type="InterPro" id="IPR015943">
    <property type="entry name" value="WD40/YVTN_repeat-like_dom_sf"/>
</dbReference>
<evidence type="ECO:0000256" key="10">
    <source>
        <dbReference type="PIRNR" id="PIRNR007860"/>
    </source>
</evidence>
<feature type="domain" description="PEP5/VPS11 N-terminal" evidence="13">
    <location>
        <begin position="7"/>
        <end position="330"/>
    </location>
</feature>
<sequence>MAFLEFRKFVFFDTQNNIDNGKIAECIQDTNVKVATSGKGHVVLCDVTGWAHLISHSWQITSFKAYELTISLAQQLPHDPYLVTVGDDEAGVNPLIKVWDWSRSDRHGNPTLARVSRAVPSHMRPTPATALAVHENKNLLAVGFQDGSVSLFRGEIARQRSGKMRTLPDSGNSPITGLAFKGADKLFVVSRASISVVWLTSERCVTLDEKGAAPLCSVLSDKHGLTVAHDDAIYCYTTEGRGPCYALEGEKVRLDWFRSYLIITTNETPYKTAASTSTAPAPKSHHVTILDIQNKFIVYSKSFDEIDAVLTEWGCFYILTKKKEIIYLKEKDLQSKLTLLFKKNLYDVAIRIASSQHYDVEGLTEIYKQYGDHLYSKGDLKGAIEQYVKTIGWLETSYVIRKYLESRHLEPLIQYLEELHKKGYATEDHTTLLLTCYVKIDQHDHQGKLKDFINSKDKSIDFDVDVAIKVVRQVSIDDALSLAANHKRHDWYLTMMIENKKDFAKALDYIEDLEFEDADNYMKKYGHRLMQHVPEESTKFLKLLCTDYKPRSKPLVDESSLSGGFRQPDRSHPDDYIHIFLSNSERLIEFLEHMTQNNKECSKLVYDALIEHYIHVWAKSPQNKKKEYEEKVVRILRDPEANYDKDHMLIICQMLEFQAGVLFLYEENKLWRAQVALHLRNGDFESALAVCRRRGEMCPRLWLDVLWAPAPPHCLPELLNVIAKDKLLSPILVIDCLTSTPKYTLGDVRKYLTDVLKAESDVITREQQLSSKYREESERMKEQTTALQNNPIVFQSSRCAFRACNKPLELPTVHFFCQHSFHQYCFQTYSECEAECPLCAGARRRPDEPQHTAEALHHRLHHDHDP</sequence>
<dbReference type="PANTHER" id="PTHR23323">
    <property type="entry name" value="VACUOLAR PROTEIN SORTING-ASSOCIATED PROTEIN"/>
    <property type="match status" value="1"/>
</dbReference>
<dbReference type="InterPro" id="IPR057308">
    <property type="entry name" value="CHCR_PEP5_VPS11"/>
</dbReference>
<dbReference type="GO" id="GO:0005764">
    <property type="term" value="C:lysosome"/>
    <property type="evidence" value="ECO:0007669"/>
    <property type="project" value="UniProtKB-SubCell"/>
</dbReference>
<keyword evidence="3" id="KW-0813">Transport</keyword>
<keyword evidence="12" id="KW-0175">Coiled coil</keyword>
<keyword evidence="6" id="KW-0862">Zinc</keyword>
<evidence type="ECO:0000256" key="12">
    <source>
        <dbReference type="SAM" id="Coils"/>
    </source>
</evidence>
<dbReference type="GO" id="GO:0006886">
    <property type="term" value="P:intracellular protein transport"/>
    <property type="evidence" value="ECO:0007669"/>
    <property type="project" value="UniProtKB-UniRule"/>
</dbReference>
<dbReference type="Pfam" id="PF23356">
    <property type="entry name" value="TPR_PEP5_VPS11"/>
    <property type="match status" value="1"/>
</dbReference>
<evidence type="ECO:0000259" key="13">
    <source>
        <dbReference type="Pfam" id="PF23341"/>
    </source>
</evidence>
<evidence type="ECO:0000256" key="7">
    <source>
        <dbReference type="ARBA" id="ARBA00022927"/>
    </source>
</evidence>
<evidence type="ECO:0000313" key="14">
    <source>
        <dbReference type="EMBL" id="CAB3253135.1"/>
    </source>
</evidence>
<dbReference type="InterPro" id="IPR016528">
    <property type="entry name" value="VPS11"/>
</dbReference>
<dbReference type="PIRSF" id="PIRSF007860">
    <property type="entry name" value="VPS11"/>
    <property type="match status" value="1"/>
</dbReference>
<dbReference type="Proteomes" id="UP000494106">
    <property type="component" value="Unassembled WGS sequence"/>
</dbReference>
<comment type="caution">
    <text evidence="14">The sequence shown here is derived from an EMBL/GenBank/DDBJ whole genome shotgun (WGS) entry which is preliminary data.</text>
</comment>
<evidence type="ECO:0000256" key="2">
    <source>
        <dbReference type="ARBA" id="ARBA00004492"/>
    </source>
</evidence>
<evidence type="ECO:0000256" key="6">
    <source>
        <dbReference type="ARBA" id="ARBA00022833"/>
    </source>
</evidence>
<name>A0A8S1B2G9_ARCPL</name>
<reference evidence="14 15" key="1">
    <citation type="submission" date="2020-04" db="EMBL/GenBank/DDBJ databases">
        <authorList>
            <person name="Wallbank WR R."/>
            <person name="Pardo Diaz C."/>
            <person name="Kozak K."/>
            <person name="Martin S."/>
            <person name="Jiggins C."/>
            <person name="Moest M."/>
            <person name="Warren A I."/>
            <person name="Byers J.R.P. K."/>
            <person name="Montejo-Kovacevich G."/>
            <person name="Yen C E."/>
        </authorList>
    </citation>
    <scope>NUCLEOTIDE SEQUENCE [LARGE SCALE GENOMIC DNA]</scope>
</reference>
<feature type="coiled-coil region" evidence="12">
    <location>
        <begin position="763"/>
        <end position="790"/>
    </location>
</feature>
<comment type="subcellular location">
    <subcellularLocation>
        <location evidence="2">Late endosome membrane</location>
        <topology evidence="2">Peripheral membrane protein</topology>
        <orientation evidence="2">Cytoplasmic side</orientation>
    </subcellularLocation>
    <subcellularLocation>
        <location evidence="1">Lysosome</location>
    </subcellularLocation>
</comment>
<dbReference type="InterPro" id="IPR000547">
    <property type="entry name" value="Clathrin_H-chain/VPS_repeat"/>
</dbReference>
<dbReference type="Gene3D" id="2.130.10.10">
    <property type="entry name" value="YVTN repeat-like/Quinoprotein amine dehydrogenase"/>
    <property type="match status" value="1"/>
</dbReference>
<protein>
    <recommendedName>
        <fullName evidence="10">Vacuolar protein sorting-associated protein 11 homolog</fullName>
    </recommendedName>
</protein>
<keyword evidence="5" id="KW-0863">Zinc-finger</keyword>
<dbReference type="InterPro" id="IPR011990">
    <property type="entry name" value="TPR-like_helical_dom_sf"/>
</dbReference>
<feature type="repeat" description="CHCR" evidence="11">
    <location>
        <begin position="387"/>
        <end position="538"/>
    </location>
</feature>
<dbReference type="CDD" id="cd16688">
    <property type="entry name" value="RING-H2_Vps11"/>
    <property type="match status" value="1"/>
</dbReference>
<organism evidence="14 15">
    <name type="scientific">Arctia plantaginis</name>
    <name type="common">Wood tiger moth</name>
    <name type="synonym">Phalaena plantaginis</name>
    <dbReference type="NCBI Taxonomy" id="874455"/>
    <lineage>
        <taxon>Eukaryota</taxon>
        <taxon>Metazoa</taxon>
        <taxon>Ecdysozoa</taxon>
        <taxon>Arthropoda</taxon>
        <taxon>Hexapoda</taxon>
        <taxon>Insecta</taxon>
        <taxon>Pterygota</taxon>
        <taxon>Neoptera</taxon>
        <taxon>Endopterygota</taxon>
        <taxon>Lepidoptera</taxon>
        <taxon>Glossata</taxon>
        <taxon>Ditrysia</taxon>
        <taxon>Noctuoidea</taxon>
        <taxon>Erebidae</taxon>
        <taxon>Arctiinae</taxon>
        <taxon>Arctia</taxon>
    </lineage>
</organism>
<dbReference type="PANTHER" id="PTHR23323:SF24">
    <property type="entry name" value="VACUOLAR PROTEIN SORTING-ASSOCIATED PROTEIN 11 HOMOLOG"/>
    <property type="match status" value="1"/>
</dbReference>
<evidence type="ECO:0000313" key="15">
    <source>
        <dbReference type="Proteomes" id="UP000494106"/>
    </source>
</evidence>
<dbReference type="PROSITE" id="PS50236">
    <property type="entry name" value="CHCR"/>
    <property type="match status" value="1"/>
</dbReference>
<proteinExistence type="inferred from homology"/>